<name>A0A449BDG6_HAPAX</name>
<dbReference type="STRING" id="1278311.GCA_000428705_01419"/>
<evidence type="ECO:0000256" key="4">
    <source>
        <dbReference type="ARBA" id="ARBA00022432"/>
    </source>
</evidence>
<evidence type="ECO:0000256" key="3">
    <source>
        <dbReference type="ARBA" id="ARBA00008636"/>
    </source>
</evidence>
<dbReference type="Proteomes" id="UP000289841">
    <property type="component" value="Chromosome"/>
</dbReference>
<dbReference type="GO" id="GO:0003941">
    <property type="term" value="F:L-serine ammonia-lyase activity"/>
    <property type="evidence" value="ECO:0007669"/>
    <property type="project" value="UniProtKB-UniRule"/>
</dbReference>
<dbReference type="InterPro" id="IPR029009">
    <property type="entry name" value="ASB_dom_sf"/>
</dbReference>
<dbReference type="GO" id="GO:0046872">
    <property type="term" value="F:metal ion binding"/>
    <property type="evidence" value="ECO:0007669"/>
    <property type="project" value="UniProtKB-KW"/>
</dbReference>
<organism evidence="14 15">
    <name type="scientific">Haploplasma axanthum</name>
    <name type="common">Acholeplasma axanthum</name>
    <dbReference type="NCBI Taxonomy" id="29552"/>
    <lineage>
        <taxon>Bacteria</taxon>
        <taxon>Bacillati</taxon>
        <taxon>Mycoplasmatota</taxon>
        <taxon>Mollicutes</taxon>
        <taxon>Acholeplasmatales</taxon>
        <taxon>Acholeplasmataceae</taxon>
        <taxon>Haploplasma</taxon>
    </lineage>
</organism>
<dbReference type="InterPro" id="IPR004644">
    <property type="entry name" value="Fe-S_L-Ser_mono"/>
</dbReference>
<dbReference type="RefSeq" id="WP_026390860.1">
    <property type="nucleotide sequence ID" value="NZ_LR215048.1"/>
</dbReference>
<evidence type="ECO:0000256" key="2">
    <source>
        <dbReference type="ARBA" id="ARBA00004742"/>
    </source>
</evidence>
<comment type="pathway">
    <text evidence="2">Carbohydrate biosynthesis; gluconeogenesis.</text>
</comment>
<proteinExistence type="inferred from homology"/>
<dbReference type="InterPro" id="IPR005130">
    <property type="entry name" value="Ser_deHydtase-like_asu"/>
</dbReference>
<dbReference type="EMBL" id="LR215048">
    <property type="protein sequence ID" value="VEU80467.1"/>
    <property type="molecule type" value="Genomic_DNA"/>
</dbReference>
<dbReference type="InterPro" id="IPR005131">
    <property type="entry name" value="Ser_deHydtase_bsu"/>
</dbReference>
<dbReference type="PANTHER" id="PTHR30182:SF1">
    <property type="entry name" value="L-SERINE DEHYDRATASE 1"/>
    <property type="match status" value="1"/>
</dbReference>
<dbReference type="GO" id="GO:0051539">
    <property type="term" value="F:4 iron, 4 sulfur cluster binding"/>
    <property type="evidence" value="ECO:0007669"/>
    <property type="project" value="UniProtKB-UniRule"/>
</dbReference>
<protein>
    <recommendedName>
        <fullName evidence="11">L-serine dehydratase</fullName>
        <ecNumber evidence="11">4.3.1.17</ecNumber>
    </recommendedName>
</protein>
<evidence type="ECO:0000256" key="9">
    <source>
        <dbReference type="ARBA" id="ARBA00023239"/>
    </source>
</evidence>
<comment type="cofactor">
    <cofactor evidence="1 11">
        <name>[4Fe-4S] cluster</name>
        <dbReference type="ChEBI" id="CHEBI:49883"/>
    </cofactor>
</comment>
<evidence type="ECO:0000256" key="11">
    <source>
        <dbReference type="RuleBase" id="RU366059"/>
    </source>
</evidence>
<dbReference type="PANTHER" id="PTHR30182">
    <property type="entry name" value="L-SERINE DEHYDRATASE"/>
    <property type="match status" value="1"/>
</dbReference>
<evidence type="ECO:0000313" key="15">
    <source>
        <dbReference type="Proteomes" id="UP000289841"/>
    </source>
</evidence>
<keyword evidence="9 11" id="KW-0456">Lyase</keyword>
<dbReference type="EC" id="4.3.1.17" evidence="11"/>
<evidence type="ECO:0000259" key="13">
    <source>
        <dbReference type="Pfam" id="PF03315"/>
    </source>
</evidence>
<keyword evidence="4 11" id="KW-0312">Gluconeogenesis</keyword>
<dbReference type="SUPFAM" id="SSF143548">
    <property type="entry name" value="Serine metabolism enzymes domain"/>
    <property type="match status" value="1"/>
</dbReference>
<dbReference type="KEGG" id="aaxa:NCTC10138_00838"/>
<dbReference type="OrthoDB" id="9805537at2"/>
<evidence type="ECO:0000256" key="10">
    <source>
        <dbReference type="ARBA" id="ARBA00049406"/>
    </source>
</evidence>
<dbReference type="Pfam" id="PF03315">
    <property type="entry name" value="SDH_beta"/>
    <property type="match status" value="1"/>
</dbReference>
<evidence type="ECO:0000259" key="12">
    <source>
        <dbReference type="Pfam" id="PF03313"/>
    </source>
</evidence>
<dbReference type="GO" id="GO:0006094">
    <property type="term" value="P:gluconeogenesis"/>
    <property type="evidence" value="ECO:0007669"/>
    <property type="project" value="UniProtKB-KW"/>
</dbReference>
<evidence type="ECO:0000256" key="7">
    <source>
        <dbReference type="ARBA" id="ARBA00023004"/>
    </source>
</evidence>
<feature type="domain" description="Serine dehydratase-like alpha subunit" evidence="12">
    <location>
        <begin position="138"/>
        <end position="392"/>
    </location>
</feature>
<evidence type="ECO:0000256" key="6">
    <source>
        <dbReference type="ARBA" id="ARBA00022723"/>
    </source>
</evidence>
<reference evidence="14 15" key="1">
    <citation type="submission" date="2019-01" db="EMBL/GenBank/DDBJ databases">
        <authorList>
            <consortium name="Pathogen Informatics"/>
        </authorList>
    </citation>
    <scope>NUCLEOTIDE SEQUENCE [LARGE SCALE GENOMIC DNA]</scope>
    <source>
        <strain evidence="14 15">NCTC10138</strain>
    </source>
</reference>
<evidence type="ECO:0000256" key="8">
    <source>
        <dbReference type="ARBA" id="ARBA00023014"/>
    </source>
</evidence>
<accession>A0A449BDG6</accession>
<keyword evidence="6 11" id="KW-0479">Metal-binding</keyword>
<gene>
    <name evidence="14" type="primary">sdaA</name>
    <name evidence="14" type="ORF">NCTC10138_00838</name>
</gene>
<comment type="catalytic activity">
    <reaction evidence="10 11">
        <text>L-serine = pyruvate + NH4(+)</text>
        <dbReference type="Rhea" id="RHEA:19169"/>
        <dbReference type="ChEBI" id="CHEBI:15361"/>
        <dbReference type="ChEBI" id="CHEBI:28938"/>
        <dbReference type="ChEBI" id="CHEBI:33384"/>
        <dbReference type="EC" id="4.3.1.17"/>
    </reaction>
</comment>
<dbReference type="AlphaFoldDB" id="A0A449BDG6"/>
<evidence type="ECO:0000313" key="14">
    <source>
        <dbReference type="EMBL" id="VEU80467.1"/>
    </source>
</evidence>
<dbReference type="InterPro" id="IPR051318">
    <property type="entry name" value="Fe-S_L-Ser"/>
</dbReference>
<evidence type="ECO:0000256" key="1">
    <source>
        <dbReference type="ARBA" id="ARBA00001966"/>
    </source>
</evidence>
<keyword evidence="15" id="KW-1185">Reference proteome</keyword>
<sequence length="404" mass="44384">MLSLKSLYQIGYGPSSSHTMGPAKALKIIKERYPDTTHFDITLYNSLALTGKGHLTEEAIIDTINPISVTFFNRIDLTKHANTINIVGYKDGFITSTHEVKSVGGGQIVFEGEEQAEKEIYSHKSFNEIKKYCKSKNITLYEYVKEVEGEEIDEFLGEIWTSMQEAIKRGINNDGILPGPLKIQRKAKILFNKKMKNEPSEITENRLVSSYAFAVSEENAGGGIIVTAPTCGACGVLPALLYYMRQKHKNVTDKKVIEALAVAGLFGNLIKKNASISGAVAGCQAEIGSACSMAAAAHATLFNLSIDQVEYAAEIAMEHHLGLTCDPVNGYVQIPCIERNAVAALRAIDACGLAYFLSDSRKISFDLVIKTMYQTGLDMHTSYKETSEGGLAYHYTKDEDTNCW</sequence>
<dbReference type="Pfam" id="PF03313">
    <property type="entry name" value="SDH_alpha"/>
    <property type="match status" value="1"/>
</dbReference>
<keyword evidence="8 11" id="KW-0411">Iron-sulfur</keyword>
<keyword evidence="7 11" id="KW-0408">Iron</keyword>
<dbReference type="NCBIfam" id="TIGR00720">
    <property type="entry name" value="sda_mono"/>
    <property type="match status" value="1"/>
</dbReference>
<evidence type="ECO:0000256" key="5">
    <source>
        <dbReference type="ARBA" id="ARBA00022485"/>
    </source>
</evidence>
<comment type="similarity">
    <text evidence="3 11">Belongs to the iron-sulfur dependent L-serine dehydratase family.</text>
</comment>
<dbReference type="Gene3D" id="3.30.1330.90">
    <property type="entry name" value="D-3-phosphoglycerate dehydrogenase, domain 3"/>
    <property type="match status" value="1"/>
</dbReference>
<feature type="domain" description="Serine dehydratase beta chain" evidence="13">
    <location>
        <begin position="3"/>
        <end position="61"/>
    </location>
</feature>
<keyword evidence="5 11" id="KW-0004">4Fe-4S</keyword>